<evidence type="ECO:0000259" key="3">
    <source>
        <dbReference type="PROSITE" id="PS50172"/>
    </source>
</evidence>
<evidence type="ECO:0000256" key="1">
    <source>
        <dbReference type="SAM" id="MobiDB-lite"/>
    </source>
</evidence>
<keyword evidence="5" id="KW-1185">Reference proteome</keyword>
<gene>
    <name evidence="4" type="ORF">GLOIN_2v255355</name>
</gene>
<keyword evidence="2" id="KW-1133">Transmembrane helix</keyword>
<comment type="caution">
    <text evidence="4">The sequence shown here is derived from an EMBL/GenBank/DDBJ whole genome shotgun (WGS) entry which is preliminary data.</text>
</comment>
<proteinExistence type="predicted"/>
<reference evidence="4 5" key="2">
    <citation type="journal article" date="2018" name="New Phytol.">
        <title>High intraspecific genome diversity in the model arbuscular mycorrhizal symbiont Rhizophagus irregularis.</title>
        <authorList>
            <person name="Chen E.C.H."/>
            <person name="Morin E."/>
            <person name="Beaudet D."/>
            <person name="Noel J."/>
            <person name="Yildirir G."/>
            <person name="Ndikumana S."/>
            <person name="Charron P."/>
            <person name="St-Onge C."/>
            <person name="Giorgi J."/>
            <person name="Kruger M."/>
            <person name="Marton T."/>
            <person name="Ropars J."/>
            <person name="Grigoriev I.V."/>
            <person name="Hainaut M."/>
            <person name="Henrissat B."/>
            <person name="Roux C."/>
            <person name="Martin F."/>
            <person name="Corradi N."/>
        </authorList>
    </citation>
    <scope>NUCLEOTIDE SEQUENCE [LARGE SCALE GENOMIC DNA]</scope>
    <source>
        <strain evidence="4 5">DAOM 197198</strain>
    </source>
</reference>
<dbReference type="Pfam" id="PF00533">
    <property type="entry name" value="BRCT"/>
    <property type="match status" value="1"/>
</dbReference>
<dbReference type="Proteomes" id="UP000018888">
    <property type="component" value="Unassembled WGS sequence"/>
</dbReference>
<dbReference type="Gene3D" id="3.40.50.10190">
    <property type="entry name" value="BRCT domain"/>
    <property type="match status" value="1"/>
</dbReference>
<dbReference type="SUPFAM" id="SSF52113">
    <property type="entry name" value="BRCT domain"/>
    <property type="match status" value="1"/>
</dbReference>
<evidence type="ECO:0000256" key="2">
    <source>
        <dbReference type="SAM" id="Phobius"/>
    </source>
</evidence>
<dbReference type="InterPro" id="IPR036420">
    <property type="entry name" value="BRCT_dom_sf"/>
</dbReference>
<feature type="region of interest" description="Disordered" evidence="1">
    <location>
        <begin position="1"/>
        <end position="24"/>
    </location>
</feature>
<protein>
    <recommendedName>
        <fullName evidence="3">BRCT domain-containing protein</fullName>
    </recommendedName>
</protein>
<dbReference type="EMBL" id="AUPC02000016">
    <property type="protein sequence ID" value="POG80656.1"/>
    <property type="molecule type" value="Genomic_DNA"/>
</dbReference>
<feature type="transmembrane region" description="Helical" evidence="2">
    <location>
        <begin position="138"/>
        <end position="166"/>
    </location>
</feature>
<dbReference type="InterPro" id="IPR001357">
    <property type="entry name" value="BRCT_dom"/>
</dbReference>
<feature type="domain" description="BRCT" evidence="3">
    <location>
        <begin position="46"/>
        <end position="124"/>
    </location>
</feature>
<evidence type="ECO:0000313" key="4">
    <source>
        <dbReference type="EMBL" id="POG80656.1"/>
    </source>
</evidence>
<sequence length="174" mass="20078">MKNTVRFNTPYEDEEPRRDEGRESFNGYAISGDSIVNHRNGVGYGSSQRPFQNLIFVLHGLDEYQKQRLESKIFQQGGSVSSMISERTTYLVTTQEYHDRNTEEINELVKSNNVQIMFDNWIYEAANAANNMHEDIGIIFSIVIQIITVIIAVTEMMITTMMMMMITNMAMRDL</sequence>
<evidence type="ECO:0000313" key="5">
    <source>
        <dbReference type="Proteomes" id="UP000018888"/>
    </source>
</evidence>
<name>A0A2P4QSM5_RHIID</name>
<accession>A0A2P4QSM5</accession>
<keyword evidence="2" id="KW-0812">Transmembrane</keyword>
<dbReference type="AlphaFoldDB" id="A0A2P4QSM5"/>
<reference evidence="4 5" key="1">
    <citation type="journal article" date="2013" name="Proc. Natl. Acad. Sci. U.S.A.">
        <title>Genome of an arbuscular mycorrhizal fungus provides insight into the oldest plant symbiosis.</title>
        <authorList>
            <person name="Tisserant E."/>
            <person name="Malbreil M."/>
            <person name="Kuo A."/>
            <person name="Kohler A."/>
            <person name="Symeonidi A."/>
            <person name="Balestrini R."/>
            <person name="Charron P."/>
            <person name="Duensing N."/>
            <person name="Frei Dit Frey N."/>
            <person name="Gianinazzi-Pearson V."/>
            <person name="Gilbert L.B."/>
            <person name="Handa Y."/>
            <person name="Herr J.R."/>
            <person name="Hijri M."/>
            <person name="Koul R."/>
            <person name="Kawaguchi M."/>
            <person name="Krajinski F."/>
            <person name="Lammers P.J."/>
            <person name="Masclaux F.G."/>
            <person name="Murat C."/>
            <person name="Morin E."/>
            <person name="Ndikumana S."/>
            <person name="Pagni M."/>
            <person name="Petitpierre D."/>
            <person name="Requena N."/>
            <person name="Rosikiewicz P."/>
            <person name="Riley R."/>
            <person name="Saito K."/>
            <person name="San Clemente H."/>
            <person name="Shapiro H."/>
            <person name="van Tuinen D."/>
            <person name="Becard G."/>
            <person name="Bonfante P."/>
            <person name="Paszkowski U."/>
            <person name="Shachar-Hill Y.Y."/>
            <person name="Tuskan G.A."/>
            <person name="Young P.W."/>
            <person name="Sanders I.R."/>
            <person name="Henrissat B."/>
            <person name="Rensing S.A."/>
            <person name="Grigoriev I.V."/>
            <person name="Corradi N."/>
            <person name="Roux C."/>
            <person name="Martin F."/>
        </authorList>
    </citation>
    <scope>NUCLEOTIDE SEQUENCE [LARGE SCALE GENOMIC DNA]</scope>
    <source>
        <strain evidence="4 5">DAOM 197198</strain>
    </source>
</reference>
<dbReference type="PROSITE" id="PS50172">
    <property type="entry name" value="BRCT"/>
    <property type="match status" value="1"/>
</dbReference>
<dbReference type="VEuPathDB" id="FungiDB:RhiirFUN_014120"/>
<organism evidence="4 5">
    <name type="scientific">Rhizophagus irregularis (strain DAOM 181602 / DAOM 197198 / MUCL 43194)</name>
    <name type="common">Arbuscular mycorrhizal fungus</name>
    <name type="synonym">Glomus intraradices</name>
    <dbReference type="NCBI Taxonomy" id="747089"/>
    <lineage>
        <taxon>Eukaryota</taxon>
        <taxon>Fungi</taxon>
        <taxon>Fungi incertae sedis</taxon>
        <taxon>Mucoromycota</taxon>
        <taxon>Glomeromycotina</taxon>
        <taxon>Glomeromycetes</taxon>
        <taxon>Glomerales</taxon>
        <taxon>Glomeraceae</taxon>
        <taxon>Rhizophagus</taxon>
    </lineage>
</organism>
<keyword evidence="2" id="KW-0472">Membrane</keyword>